<dbReference type="GO" id="GO:0016787">
    <property type="term" value="F:hydrolase activity"/>
    <property type="evidence" value="ECO:0007669"/>
    <property type="project" value="UniProtKB-KW"/>
</dbReference>
<dbReference type="PANTHER" id="PTHR45626">
    <property type="entry name" value="TRANSCRIPTION TERMINATION FACTOR 2-RELATED"/>
    <property type="match status" value="1"/>
</dbReference>
<evidence type="ECO:0000259" key="5">
    <source>
        <dbReference type="PROSITE" id="PS51192"/>
    </source>
</evidence>
<dbReference type="InterPro" id="IPR027417">
    <property type="entry name" value="P-loop_NTPase"/>
</dbReference>
<keyword evidence="7" id="KW-1185">Reference proteome</keyword>
<dbReference type="SMART" id="SM00490">
    <property type="entry name" value="HELICc"/>
    <property type="match status" value="1"/>
</dbReference>
<proteinExistence type="predicted"/>
<reference evidence="8" key="2">
    <citation type="submission" date="2020-04" db="EMBL/GenBank/DDBJ databases">
        <authorList>
            <consortium name="NCBI Genome Project"/>
        </authorList>
    </citation>
    <scope>NUCLEOTIDE SEQUENCE</scope>
    <source>
        <strain evidence="8">CBS 342.82</strain>
    </source>
</reference>
<feature type="region of interest" description="Disordered" evidence="4">
    <location>
        <begin position="1"/>
        <end position="77"/>
    </location>
</feature>
<dbReference type="Proteomes" id="UP000504637">
    <property type="component" value="Unplaced"/>
</dbReference>
<dbReference type="Pfam" id="PF00271">
    <property type="entry name" value="Helicase_C"/>
    <property type="match status" value="1"/>
</dbReference>
<keyword evidence="1" id="KW-0547">Nucleotide-binding</keyword>
<dbReference type="Pfam" id="PF00176">
    <property type="entry name" value="SNF2-rel_dom"/>
    <property type="match status" value="1"/>
</dbReference>
<dbReference type="OrthoDB" id="448448at2759"/>
<keyword evidence="3" id="KW-0067">ATP-binding</keyword>
<dbReference type="AlphaFoldDB" id="A0A6J3M5T1"/>
<reference evidence="8" key="1">
    <citation type="submission" date="2020-01" db="EMBL/GenBank/DDBJ databases">
        <authorList>
            <consortium name="DOE Joint Genome Institute"/>
            <person name="Haridas S."/>
            <person name="Albert R."/>
            <person name="Binder M."/>
            <person name="Bloem J."/>
            <person name="Labutti K."/>
            <person name="Salamov A."/>
            <person name="Andreopoulos B."/>
            <person name="Baker S.E."/>
            <person name="Barry K."/>
            <person name="Bills G."/>
            <person name="Bluhm B.H."/>
            <person name="Cannon C."/>
            <person name="Castanera R."/>
            <person name="Culley D.E."/>
            <person name="Daum C."/>
            <person name="Ezra D."/>
            <person name="Gonzalez J.B."/>
            <person name="Henrissat B."/>
            <person name="Kuo A."/>
            <person name="Liang C."/>
            <person name="Lipzen A."/>
            <person name="Lutzoni F."/>
            <person name="Magnuson J."/>
            <person name="Mondo S."/>
            <person name="Nolan M."/>
            <person name="Ohm R."/>
            <person name="Pangilinan J."/>
            <person name="Park H.-J."/>
            <person name="Ramirez L."/>
            <person name="Alfaro M."/>
            <person name="Sun H."/>
            <person name="Tritt A."/>
            <person name="Yoshinaga Y."/>
            <person name="Zwiers L.-H."/>
            <person name="Turgeon B.G."/>
            <person name="Goodwin S.B."/>
            <person name="Spatafora J.W."/>
            <person name="Crous P.W."/>
            <person name="Grigoriev I.V."/>
        </authorList>
    </citation>
    <scope>NUCLEOTIDE SEQUENCE</scope>
    <source>
        <strain evidence="8">CBS 342.82</strain>
    </source>
</reference>
<dbReference type="PROSITE" id="PS51194">
    <property type="entry name" value="HELICASE_CTER"/>
    <property type="match status" value="1"/>
</dbReference>
<dbReference type="RefSeq" id="XP_033460274.1">
    <property type="nucleotide sequence ID" value="XM_033608422.1"/>
</dbReference>
<dbReference type="InterPro" id="IPR000330">
    <property type="entry name" value="SNF2_N"/>
</dbReference>
<dbReference type="Gene3D" id="3.40.50.300">
    <property type="entry name" value="P-loop containing nucleotide triphosphate hydrolases"/>
    <property type="match status" value="1"/>
</dbReference>
<evidence type="ECO:0000256" key="1">
    <source>
        <dbReference type="ARBA" id="ARBA00022741"/>
    </source>
</evidence>
<evidence type="ECO:0000313" key="7">
    <source>
        <dbReference type="Proteomes" id="UP000504637"/>
    </source>
</evidence>
<evidence type="ECO:0000313" key="8">
    <source>
        <dbReference type="RefSeq" id="XP_033460274.1"/>
    </source>
</evidence>
<feature type="region of interest" description="Disordered" evidence="4">
    <location>
        <begin position="803"/>
        <end position="829"/>
    </location>
</feature>
<protein>
    <recommendedName>
        <fullName evidence="9">SNF2 family DNA-dependent ATPase domain-containing protein</fullName>
    </recommendedName>
</protein>
<evidence type="ECO:0008006" key="9">
    <source>
        <dbReference type="Google" id="ProtNLM"/>
    </source>
</evidence>
<name>A0A6J3M5T1_9PEZI</name>
<dbReference type="GO" id="GO:0005524">
    <property type="term" value="F:ATP binding"/>
    <property type="evidence" value="ECO:0007669"/>
    <property type="project" value="UniProtKB-KW"/>
</dbReference>
<dbReference type="InterPro" id="IPR049730">
    <property type="entry name" value="SNF2/RAD54-like_C"/>
</dbReference>
<accession>A0A6J3M5T1</accession>
<dbReference type="InterPro" id="IPR050628">
    <property type="entry name" value="SNF2_RAD54_helicase_TF"/>
</dbReference>
<dbReference type="InterPro" id="IPR001650">
    <property type="entry name" value="Helicase_C-like"/>
</dbReference>
<reference evidence="8" key="3">
    <citation type="submission" date="2025-08" db="UniProtKB">
        <authorList>
            <consortium name="RefSeq"/>
        </authorList>
    </citation>
    <scope>IDENTIFICATION</scope>
    <source>
        <strain evidence="8">CBS 342.82</strain>
    </source>
</reference>
<dbReference type="CDD" id="cd18793">
    <property type="entry name" value="SF2_C_SNF"/>
    <property type="match status" value="1"/>
</dbReference>
<dbReference type="InterPro" id="IPR038718">
    <property type="entry name" value="SNF2-like_sf"/>
</dbReference>
<dbReference type="GeneID" id="54366222"/>
<dbReference type="GO" id="GO:0006281">
    <property type="term" value="P:DNA repair"/>
    <property type="evidence" value="ECO:0007669"/>
    <property type="project" value="TreeGrafter"/>
</dbReference>
<sequence length="1103" mass="122265">MNPAQLLNPKAFAKGKKASPKTPNYGPKQSRKPMNANALLNPKGASSATASADAEPVNHNSSNDTASVEAPSDGPGMASLIERLHNVTERVEVPQTKRKIVAVDGDTTEADDAKRAKSTFNGGSNGGIISDHLRDERQKAIAKMPPPSDTVDLTADNAEDDDVVVTAVNNVSEDDEICIGVLNATINAHRVPHVSVQGARLVGKDFWPPTRITLEDRSLPPAKNNVIFVRDRKGNRFGKLELRVAQVLGPIIEGNQMNKTRYTLMLLNRPRAPGESIGDGVSLTLKTEITVFCPRKLGRNLGQYLSRHQLFLSNPRVDVNRQVVNPHEPQVYQAITKSGTVAGKSGKGANAASYVTRTAEEISRETSDMFDQLAEAADLPEVEADSAYITTPLLPHQKQGLYFLTQHEDADNVDYQAGGSASLWKHKPKNNGRTAWCHVITGEEVLEKPKPLQGGILADMMGLGKSLSILALIASTHGDAKRFRNRRVESDGLDTECNGRGTLIICPMSVLSSWDDEIKKHVTPGKLRVYVYHGASRMQYTHELAKFDIVLTTYNTVATEWGNEKAPKKALALVNWFRIVLDEAHQIRNQKSNTFNACCEIQAERRWAVSGTPMQNYLNDMGALIRFLKLRPFDKINVWQQYIMAPLKLGDANAVKQLQLIVKSITLRRLKSKIDLPPLQEQVVRLDFTPAEQSLYQAFLTKLGVHVRVMTSADKRSPKAVARSHVFRSLYHLRAISAHGREMLSEEDMKEIEGDTAETAISMIDLGDEPEMQGGDDFLTQDQAYEELEVMKSADLNNCMSCDREIGNEKGENDDDVDGGSPSDSPDDDDIIGYLTPCLHFVCRRCKADPSTYQLSPTQDGYYTCPSCEAYRPIGLIELRKSTRQRLGHLRQNPQRLTKNAKWTPETYSGPHTKVRALIEEIKRSAEESAELPRGEPPIRSVVFSQWTQILDLISFAFAREGIAHLRLDGTLSLSKRGAVLKEFRSDPSIRVLLVSIQAGGQGLTLTAANRAYIMDPGFNPGVEDQAADRLHRYGQTRPVRITYFVMNNSVEEMVRKVAQKKRKMAEITIDGGKSGKASGLKGKEKREQETQLKVEEIIALFK</sequence>
<dbReference type="InterPro" id="IPR014001">
    <property type="entry name" value="Helicase_ATP-bd"/>
</dbReference>
<organism evidence="8">
    <name type="scientific">Dissoconium aciculare CBS 342.82</name>
    <dbReference type="NCBI Taxonomy" id="1314786"/>
    <lineage>
        <taxon>Eukaryota</taxon>
        <taxon>Fungi</taxon>
        <taxon>Dikarya</taxon>
        <taxon>Ascomycota</taxon>
        <taxon>Pezizomycotina</taxon>
        <taxon>Dothideomycetes</taxon>
        <taxon>Dothideomycetidae</taxon>
        <taxon>Mycosphaerellales</taxon>
        <taxon>Dissoconiaceae</taxon>
        <taxon>Dissoconium</taxon>
    </lineage>
</organism>
<evidence type="ECO:0000259" key="6">
    <source>
        <dbReference type="PROSITE" id="PS51194"/>
    </source>
</evidence>
<dbReference type="SMART" id="SM00487">
    <property type="entry name" value="DEXDc"/>
    <property type="match status" value="1"/>
</dbReference>
<dbReference type="GO" id="GO:0008094">
    <property type="term" value="F:ATP-dependent activity, acting on DNA"/>
    <property type="evidence" value="ECO:0007669"/>
    <property type="project" value="TreeGrafter"/>
</dbReference>
<evidence type="ECO:0000256" key="3">
    <source>
        <dbReference type="ARBA" id="ARBA00022840"/>
    </source>
</evidence>
<dbReference type="CDD" id="cd18008">
    <property type="entry name" value="DEXDc_SHPRH-like"/>
    <property type="match status" value="1"/>
</dbReference>
<dbReference type="GO" id="GO:0005634">
    <property type="term" value="C:nucleus"/>
    <property type="evidence" value="ECO:0007669"/>
    <property type="project" value="TreeGrafter"/>
</dbReference>
<dbReference type="Gene3D" id="3.40.50.10810">
    <property type="entry name" value="Tandem AAA-ATPase domain"/>
    <property type="match status" value="1"/>
</dbReference>
<feature type="region of interest" description="Disordered" evidence="4">
    <location>
        <begin position="111"/>
        <end position="131"/>
    </location>
</feature>
<evidence type="ECO:0000256" key="2">
    <source>
        <dbReference type="ARBA" id="ARBA00022801"/>
    </source>
</evidence>
<dbReference type="PANTHER" id="PTHR45626:SF52">
    <property type="entry name" value="SINGLE-STRANDED DNA-DEPENDENT ATPASE (EUROFUNG)"/>
    <property type="match status" value="1"/>
</dbReference>
<dbReference type="PROSITE" id="PS51192">
    <property type="entry name" value="HELICASE_ATP_BIND_1"/>
    <property type="match status" value="1"/>
</dbReference>
<dbReference type="SUPFAM" id="SSF52540">
    <property type="entry name" value="P-loop containing nucleoside triphosphate hydrolases"/>
    <property type="match status" value="2"/>
</dbReference>
<feature type="domain" description="Helicase C-terminal" evidence="6">
    <location>
        <begin position="914"/>
        <end position="1099"/>
    </location>
</feature>
<evidence type="ECO:0000256" key="4">
    <source>
        <dbReference type="SAM" id="MobiDB-lite"/>
    </source>
</evidence>
<feature type="domain" description="Helicase ATP-binding" evidence="5">
    <location>
        <begin position="446"/>
        <end position="631"/>
    </location>
</feature>
<gene>
    <name evidence="8" type="ORF">K489DRAFT_430686</name>
</gene>
<keyword evidence="2" id="KW-0378">Hydrolase</keyword>